<dbReference type="RefSeq" id="WP_407340065.1">
    <property type="nucleotide sequence ID" value="NZ_CP136862.1"/>
</dbReference>
<name>A0ABZ0HVF4_9HYPH</name>
<keyword evidence="1" id="KW-1133">Transmembrane helix</keyword>
<organism evidence="2 3">
    <name type="scientific">Methylocapsa polymorpha</name>
    <dbReference type="NCBI Taxonomy" id="3080828"/>
    <lineage>
        <taxon>Bacteria</taxon>
        <taxon>Pseudomonadati</taxon>
        <taxon>Pseudomonadota</taxon>
        <taxon>Alphaproteobacteria</taxon>
        <taxon>Hyphomicrobiales</taxon>
        <taxon>Beijerinckiaceae</taxon>
        <taxon>Methylocapsa</taxon>
    </lineage>
</organism>
<protein>
    <submittedName>
        <fullName evidence="2">Uncharacterized protein</fullName>
    </submittedName>
</protein>
<gene>
    <name evidence="2" type="ORF">RZS28_04340</name>
</gene>
<evidence type="ECO:0000313" key="2">
    <source>
        <dbReference type="EMBL" id="WOJ90533.1"/>
    </source>
</evidence>
<keyword evidence="1" id="KW-0472">Membrane</keyword>
<keyword evidence="3" id="KW-1185">Reference proteome</keyword>
<keyword evidence="1" id="KW-0812">Transmembrane</keyword>
<sequence length="79" mass="8759">MSIADRLDHRPDAGFVRSFHAQSAKRQLQVSVALILVLAFAAFTLGVLTRFDQLTALKYPAFVKISNTNISERALDIRG</sequence>
<dbReference type="Proteomes" id="UP001626536">
    <property type="component" value="Chromosome"/>
</dbReference>
<evidence type="ECO:0000256" key="1">
    <source>
        <dbReference type="SAM" id="Phobius"/>
    </source>
</evidence>
<evidence type="ECO:0000313" key="3">
    <source>
        <dbReference type="Proteomes" id="UP001626536"/>
    </source>
</evidence>
<reference evidence="2 3" key="1">
    <citation type="submission" date="2023-10" db="EMBL/GenBank/DDBJ databases">
        <title>Novel methanotroph of the genus Methylocapsa from a subarctic wetland.</title>
        <authorList>
            <person name="Belova S.E."/>
            <person name="Oshkin I.Y."/>
            <person name="Miroshnikov K."/>
            <person name="Dedysh S.N."/>
        </authorList>
    </citation>
    <scope>NUCLEOTIDE SEQUENCE [LARGE SCALE GENOMIC DNA]</scope>
    <source>
        <strain evidence="2 3">RX1</strain>
    </source>
</reference>
<dbReference type="EMBL" id="CP136862">
    <property type="protein sequence ID" value="WOJ90533.1"/>
    <property type="molecule type" value="Genomic_DNA"/>
</dbReference>
<accession>A0ABZ0HVF4</accession>
<feature type="transmembrane region" description="Helical" evidence="1">
    <location>
        <begin position="28"/>
        <end position="48"/>
    </location>
</feature>
<proteinExistence type="predicted"/>